<evidence type="ECO:0000313" key="4">
    <source>
        <dbReference type="Proteomes" id="UP000027361"/>
    </source>
</evidence>
<feature type="region of interest" description="Disordered" evidence="1">
    <location>
        <begin position="832"/>
        <end position="853"/>
    </location>
</feature>
<dbReference type="InterPro" id="IPR029045">
    <property type="entry name" value="ClpP/crotonase-like_dom_sf"/>
</dbReference>
<dbReference type="Pfam" id="PF00378">
    <property type="entry name" value="ECH_1"/>
    <property type="match status" value="1"/>
</dbReference>
<dbReference type="EMBL" id="JMSN01000004">
    <property type="protein sequence ID" value="KDN53085.1"/>
    <property type="molecule type" value="Genomic_DNA"/>
</dbReference>
<dbReference type="SUPFAM" id="SSF53328">
    <property type="entry name" value="Formyltransferase"/>
    <property type="match status" value="1"/>
</dbReference>
<dbReference type="CDD" id="cd08650">
    <property type="entry name" value="FMT_core_HypX_N"/>
    <property type="match status" value="1"/>
</dbReference>
<organism evidence="3 4">
    <name type="scientific">Tilletiaria anomala (strain ATCC 24038 / CBS 436.72 / UBC 951)</name>
    <dbReference type="NCBI Taxonomy" id="1037660"/>
    <lineage>
        <taxon>Eukaryota</taxon>
        <taxon>Fungi</taxon>
        <taxon>Dikarya</taxon>
        <taxon>Basidiomycota</taxon>
        <taxon>Ustilaginomycotina</taxon>
        <taxon>Exobasidiomycetes</taxon>
        <taxon>Georgefischeriales</taxon>
        <taxon>Tilletiariaceae</taxon>
        <taxon>Tilletiaria</taxon>
    </lineage>
</organism>
<evidence type="ECO:0000256" key="1">
    <source>
        <dbReference type="SAM" id="MobiDB-lite"/>
    </source>
</evidence>
<feature type="compositionally biased region" description="Low complexity" evidence="1">
    <location>
        <begin position="966"/>
        <end position="1003"/>
    </location>
</feature>
<dbReference type="STRING" id="1037660.A0A066WR13"/>
<gene>
    <name evidence="3" type="ORF">K437DRAFT_266020</name>
</gene>
<feature type="region of interest" description="Disordered" evidence="1">
    <location>
        <begin position="955"/>
        <end position="1012"/>
    </location>
</feature>
<dbReference type="Gene3D" id="3.90.226.10">
    <property type="entry name" value="2-enoyl-CoA Hydratase, Chain A, domain 1"/>
    <property type="match status" value="1"/>
</dbReference>
<dbReference type="PANTHER" id="PTHR43388:SF1">
    <property type="entry name" value="HYDROGENASE MATURATION FACTOR HOXX"/>
    <property type="match status" value="1"/>
</dbReference>
<feature type="compositionally biased region" description="Low complexity" evidence="1">
    <location>
        <begin position="835"/>
        <end position="850"/>
    </location>
</feature>
<dbReference type="Gene3D" id="3.40.50.12230">
    <property type="match status" value="1"/>
</dbReference>
<keyword evidence="4" id="KW-1185">Reference proteome</keyword>
<dbReference type="Pfam" id="PF02911">
    <property type="entry name" value="Formyl_trans_C"/>
    <property type="match status" value="1"/>
</dbReference>
<dbReference type="PANTHER" id="PTHR43388">
    <property type="entry name" value="HYDROGENASE MATURATION FACTOR HOXX"/>
    <property type="match status" value="1"/>
</dbReference>
<feature type="region of interest" description="Disordered" evidence="1">
    <location>
        <begin position="1094"/>
        <end position="1142"/>
    </location>
</feature>
<feature type="compositionally biased region" description="Polar residues" evidence="1">
    <location>
        <begin position="1120"/>
        <end position="1133"/>
    </location>
</feature>
<dbReference type="Proteomes" id="UP000027361">
    <property type="component" value="Unassembled WGS sequence"/>
</dbReference>
<dbReference type="OrthoDB" id="5126881at2759"/>
<dbReference type="AlphaFoldDB" id="A0A066WR13"/>
<comment type="caution">
    <text evidence="3">The sequence shown here is derived from an EMBL/GenBank/DDBJ whole genome shotgun (WGS) entry which is preliminary data.</text>
</comment>
<dbReference type="InterPro" id="IPR036477">
    <property type="entry name" value="Formyl_transf_N_sf"/>
</dbReference>
<feature type="region of interest" description="Disordered" evidence="1">
    <location>
        <begin position="1049"/>
        <end position="1071"/>
    </location>
</feature>
<reference evidence="3 4" key="1">
    <citation type="submission" date="2014-05" db="EMBL/GenBank/DDBJ databases">
        <title>Draft genome sequence of a rare smut relative, Tilletiaria anomala UBC 951.</title>
        <authorList>
            <consortium name="DOE Joint Genome Institute"/>
            <person name="Toome M."/>
            <person name="Kuo A."/>
            <person name="Henrissat B."/>
            <person name="Lipzen A."/>
            <person name="Tritt A."/>
            <person name="Yoshinaga Y."/>
            <person name="Zane M."/>
            <person name="Barry K."/>
            <person name="Grigoriev I.V."/>
            <person name="Spatafora J.W."/>
            <person name="Aimea M.C."/>
        </authorList>
    </citation>
    <scope>NUCLEOTIDE SEQUENCE [LARGE SCALE GENOMIC DNA]</scope>
    <source>
        <strain evidence="3 4">UBC 951</strain>
    </source>
</reference>
<dbReference type="HOGENOM" id="CLU_008537_0_0_1"/>
<dbReference type="RefSeq" id="XP_013245924.1">
    <property type="nucleotide sequence ID" value="XM_013390470.1"/>
</dbReference>
<dbReference type="GeneID" id="25265816"/>
<protein>
    <recommendedName>
        <fullName evidence="2">Formyl transferase C-terminal domain-containing protein</fullName>
    </recommendedName>
</protein>
<dbReference type="OMA" id="WVEMEAV"/>
<evidence type="ECO:0000259" key="2">
    <source>
        <dbReference type="Pfam" id="PF02911"/>
    </source>
</evidence>
<feature type="domain" description="Formyl transferase C-terminal" evidence="2">
    <location>
        <begin position="243"/>
        <end position="337"/>
    </location>
</feature>
<name>A0A066WR13_TILAU</name>
<dbReference type="InterPro" id="IPR005793">
    <property type="entry name" value="Formyl_trans_C"/>
</dbReference>
<accession>A0A066WR13</accession>
<dbReference type="InterPro" id="IPR001753">
    <property type="entry name" value="Enoyl-CoA_hydra/iso"/>
</dbReference>
<proteinExistence type="predicted"/>
<dbReference type="InterPro" id="IPR047180">
    <property type="entry name" value="HoxX-like"/>
</dbReference>
<evidence type="ECO:0000313" key="3">
    <source>
        <dbReference type="EMBL" id="KDN53085.1"/>
    </source>
</evidence>
<sequence>MKILFLCTAFNSLSQRLALVLRQRGHAVTVELALDAARMIDAVALAAPDLILCPFLTKRVPPQVYNSTLTLILHPGPPGDAGPSAIDLALFGDTGELAHLDEQLAVLALRHAKPGVKRCMRSHWGVTCLQAIEAFDAGPIWGFDQFALDDETARMSKSELYRGPITSAAIAATLVALERIAAAHAPARTLPFPVDLVAPAEARSQCASRRLPFQGGTTRDRPLLKASARDFVPLIIGAGSTRMSAEAIVQRVNSADSQPGVLSALLFGTPLFLYDAHVQTAPLRADVAAVAAAAAAAAGTVSAPIGTVLAIRDEAVLVECGADYPIWFSQLRRPKAKADRYLHPKLPATRSLADLAASSGGAGNDKVTQALLDAVDWRIEENGHDAAAGRRSDDAPWRKVHGTYQQIWVEMEAVDDARQVAYVYFDFYNGATSTTQCLRLRAALDWVLAQPRLAALVLMGGSAYFSNGIALNVIEGAGGAAQGTVDDAAQESWDNINAIDDVVQPLLLANARGRGYAGAGVLTFAALRGNAAAGGLALADACDVVLASEHVVLNPHYRGLGLYGSEYHTFSWAQRSSETSSGSVHAVPSYARTMLPMSVEQGVSAGLVDHVVPHSQSSPLQLVEEVKQRVRMVLCASVAQAQAARRDGSSSVLGCGAVWTRLRAPRAQALAQDQGSPENNNVLLSQRMLENKRAYLAALFGQSSLEAEPETLARHFEELRRKELELMALDFWHPHRSKRYHTRRVAFVRKLLPQATATRFALHRRFGAAWAERQAAADADIDVDGALLDEEELDEFDGLGGISSFDITIPPWPRAPSSLGKMVRSASDATAISLPSSDDAPDSGPSTPGGHSIISAATTVASDIAAEIGTSDKVSIHTALAAGPVDATGAAAAPAIALMAPSPELGSSAQCGGTPSCRAEQRLAAVVVPRLVSFEPTVDDASKYPSKRSSISINQARAAAARGKGPSSSPLANAQAQQQQPRLLSPDNASGGNGINSAAAASAKKTKRRSLSIGGVPAAAWRKFNASFIAEEPAPGPALPPLPSSVAAAAGAQRSLQQQQDVKGQAALPAGRSSTLPRMLSFMRRKKLEESAFKTPPLPSNAAFRPAAGGAGVQEQQQGSNDVLQPMQTQTPTEDIAAPPHASSCYYSETGANCVKV</sequence>
<dbReference type="SUPFAM" id="SSF52096">
    <property type="entry name" value="ClpP/crotonase"/>
    <property type="match status" value="1"/>
</dbReference>
<dbReference type="InParanoid" id="A0A066WR13"/>